<dbReference type="Proteomes" id="UP001195769">
    <property type="component" value="Unassembled WGS sequence"/>
</dbReference>
<dbReference type="GeneID" id="64667700"/>
<sequence>PSLIFENIARVRRLMDAVGYKGPIAVAGDCTKVHPRLAYSTDFGGHILGSTLPLDECQVDEIEDIENTINSIHKAKAEAMQVRAILAKIPLPQYPPQVVALLPTTGKDDACGIHEQLMSLLHMAARLEIHIISFAGDGAASELLSQCMMDHEASVTEPFTYSYPLYGIHLQAPVLKTGPLISIMDPPHARKTCRNQPQHGTHTASLGVRFLVNKSLVDLQKTGVSGLVTRDVVDVDKKDDGAARRIFHATALLAAVEEGQQCTIRDSFEGIFVYLFVFGLLFDAWISREMDIQDHVLCALRARFFLHIWKEHISALSKAYPDLYSTSRSFISSPSFHIFNHLCDTLVLLALIFTKEYPDQPFCPWLLGTEFVEHFFGLARMLSPDFAYAELV</sequence>
<comment type="caution">
    <text evidence="1">The sequence shown here is derived from an EMBL/GenBank/DDBJ whole genome shotgun (WGS) entry which is preliminary data.</text>
</comment>
<dbReference type="EMBL" id="JABBWK010000079">
    <property type="protein sequence ID" value="KAG1894525.1"/>
    <property type="molecule type" value="Genomic_DNA"/>
</dbReference>
<protein>
    <submittedName>
        <fullName evidence="1">Uncharacterized protein</fullName>
    </submittedName>
</protein>
<dbReference type="RefSeq" id="XP_041220101.1">
    <property type="nucleotide sequence ID" value="XM_041373402.1"/>
</dbReference>
<proteinExistence type="predicted"/>
<feature type="non-terminal residue" evidence="1">
    <location>
        <position position="392"/>
    </location>
</feature>
<dbReference type="AlphaFoldDB" id="A0AAD4HED3"/>
<feature type="non-terminal residue" evidence="1">
    <location>
        <position position="1"/>
    </location>
</feature>
<keyword evidence="2" id="KW-1185">Reference proteome</keyword>
<evidence type="ECO:0000313" key="1">
    <source>
        <dbReference type="EMBL" id="KAG1894525.1"/>
    </source>
</evidence>
<accession>A0AAD4HED3</accession>
<gene>
    <name evidence="1" type="ORF">F5891DRAFT_897860</name>
</gene>
<name>A0AAD4HED3_9AGAM</name>
<organism evidence="1 2">
    <name type="scientific">Suillus fuscotomentosus</name>
    <dbReference type="NCBI Taxonomy" id="1912939"/>
    <lineage>
        <taxon>Eukaryota</taxon>
        <taxon>Fungi</taxon>
        <taxon>Dikarya</taxon>
        <taxon>Basidiomycota</taxon>
        <taxon>Agaricomycotina</taxon>
        <taxon>Agaricomycetes</taxon>
        <taxon>Agaricomycetidae</taxon>
        <taxon>Boletales</taxon>
        <taxon>Suillineae</taxon>
        <taxon>Suillaceae</taxon>
        <taxon>Suillus</taxon>
    </lineage>
</organism>
<reference evidence="1" key="1">
    <citation type="journal article" date="2020" name="New Phytol.">
        <title>Comparative genomics reveals dynamic genome evolution in host specialist ectomycorrhizal fungi.</title>
        <authorList>
            <person name="Lofgren L.A."/>
            <person name="Nguyen N.H."/>
            <person name="Vilgalys R."/>
            <person name="Ruytinx J."/>
            <person name="Liao H.L."/>
            <person name="Branco S."/>
            <person name="Kuo A."/>
            <person name="LaButti K."/>
            <person name="Lipzen A."/>
            <person name="Andreopoulos W."/>
            <person name="Pangilinan J."/>
            <person name="Riley R."/>
            <person name="Hundley H."/>
            <person name="Na H."/>
            <person name="Barry K."/>
            <person name="Grigoriev I.V."/>
            <person name="Stajich J.E."/>
            <person name="Kennedy P.G."/>
        </authorList>
    </citation>
    <scope>NUCLEOTIDE SEQUENCE</scope>
    <source>
        <strain evidence="1">FC203</strain>
    </source>
</reference>
<evidence type="ECO:0000313" key="2">
    <source>
        <dbReference type="Proteomes" id="UP001195769"/>
    </source>
</evidence>